<dbReference type="GO" id="GO:0009244">
    <property type="term" value="P:lipopolysaccharide core region biosynthetic process"/>
    <property type="evidence" value="ECO:0007669"/>
    <property type="project" value="TreeGrafter"/>
</dbReference>
<dbReference type="RefSeq" id="WP_200592375.1">
    <property type="nucleotide sequence ID" value="NZ_JAEPBG010000005.1"/>
</dbReference>
<evidence type="ECO:0000313" key="4">
    <source>
        <dbReference type="Proteomes" id="UP000622890"/>
    </source>
</evidence>
<protein>
    <submittedName>
        <fullName evidence="3">Glycosyltransferase family 9 protein</fullName>
    </submittedName>
</protein>
<dbReference type="GO" id="GO:0008713">
    <property type="term" value="F:ADP-heptose-lipopolysaccharide heptosyltransferase activity"/>
    <property type="evidence" value="ECO:0007669"/>
    <property type="project" value="TreeGrafter"/>
</dbReference>
<name>A0A934SUV2_9BURK</name>
<gene>
    <name evidence="3" type="ORF">JJB74_13290</name>
</gene>
<dbReference type="SUPFAM" id="SSF53756">
    <property type="entry name" value="UDP-Glycosyltransferase/glycogen phosphorylase"/>
    <property type="match status" value="1"/>
</dbReference>
<dbReference type="EMBL" id="JAEPBG010000005">
    <property type="protein sequence ID" value="MBK4735591.1"/>
    <property type="molecule type" value="Genomic_DNA"/>
</dbReference>
<dbReference type="PANTHER" id="PTHR30160">
    <property type="entry name" value="TETRAACYLDISACCHARIDE 4'-KINASE-RELATED"/>
    <property type="match status" value="1"/>
</dbReference>
<evidence type="ECO:0000313" key="3">
    <source>
        <dbReference type="EMBL" id="MBK4735591.1"/>
    </source>
</evidence>
<dbReference type="Gene3D" id="3.40.50.2000">
    <property type="entry name" value="Glycogen Phosphorylase B"/>
    <property type="match status" value="2"/>
</dbReference>
<dbReference type="AlphaFoldDB" id="A0A934SUV2"/>
<dbReference type="PANTHER" id="PTHR30160:SF1">
    <property type="entry name" value="LIPOPOLYSACCHARIDE 1,2-N-ACETYLGLUCOSAMINETRANSFERASE-RELATED"/>
    <property type="match status" value="1"/>
</dbReference>
<organism evidence="3 4">
    <name type="scientific">Noviherbaspirillum pedocola</name>
    <dbReference type="NCBI Taxonomy" id="2801341"/>
    <lineage>
        <taxon>Bacteria</taxon>
        <taxon>Pseudomonadati</taxon>
        <taxon>Pseudomonadota</taxon>
        <taxon>Betaproteobacteria</taxon>
        <taxon>Burkholderiales</taxon>
        <taxon>Oxalobacteraceae</taxon>
        <taxon>Noviherbaspirillum</taxon>
    </lineage>
</organism>
<keyword evidence="2" id="KW-0808">Transferase</keyword>
<keyword evidence="4" id="KW-1185">Reference proteome</keyword>
<dbReference type="GO" id="GO:0005829">
    <property type="term" value="C:cytosol"/>
    <property type="evidence" value="ECO:0007669"/>
    <property type="project" value="TreeGrafter"/>
</dbReference>
<evidence type="ECO:0000256" key="1">
    <source>
        <dbReference type="ARBA" id="ARBA00022676"/>
    </source>
</evidence>
<comment type="caution">
    <text evidence="3">The sequence shown here is derived from an EMBL/GenBank/DDBJ whole genome shotgun (WGS) entry which is preliminary data.</text>
</comment>
<keyword evidence="1" id="KW-0328">Glycosyltransferase</keyword>
<evidence type="ECO:0000256" key="2">
    <source>
        <dbReference type="ARBA" id="ARBA00022679"/>
    </source>
</evidence>
<dbReference type="InterPro" id="IPR051199">
    <property type="entry name" value="LPS_LOS_Heptosyltrfase"/>
</dbReference>
<sequence length="357" mass="38148">MSEAARLDFGRLERIAVFRALQLGDLLVTVPALRALRMAAPRAEITLVGLPWARGFAQRYAHLIDGFLEFPGFPGLPETEPRLDALPDFYRAAQGKRFDLALQMHGSGALTNPLMVAMGARRNAGYMPSGGWQPDAGSFLDWRSDEHEVLRYLRLLEALGAPPQGQHLEFPITAEDRAHLSRDVPELPAPLGYVCVHPGARLPSRRWPVQRFAEVADALAADGWRIVLTGSGDEKPLVAEVAAAMHAPAIDTSGRTSLGGLAAMIAGARLLVSNDTGVSHVAAAVGTQSVVVSSGADARRWAPLDAAKHRMLWADVPCRPCAHVVCPIGHPCALGVTVNAVLEQVNSLCQLQGATAA</sequence>
<reference evidence="3" key="1">
    <citation type="submission" date="2021-01" db="EMBL/GenBank/DDBJ databases">
        <title>Genome sequence of strain Noviherbaspirillum sp. DKR-6.</title>
        <authorList>
            <person name="Chaudhary D.K."/>
        </authorList>
    </citation>
    <scope>NUCLEOTIDE SEQUENCE</scope>
    <source>
        <strain evidence="3">DKR-6</strain>
    </source>
</reference>
<accession>A0A934SUV2</accession>
<proteinExistence type="predicted"/>
<dbReference type="Proteomes" id="UP000622890">
    <property type="component" value="Unassembled WGS sequence"/>
</dbReference>
<dbReference type="CDD" id="cd03789">
    <property type="entry name" value="GT9_LPS_heptosyltransferase"/>
    <property type="match status" value="1"/>
</dbReference>
<dbReference type="InterPro" id="IPR002201">
    <property type="entry name" value="Glyco_trans_9"/>
</dbReference>
<dbReference type="Pfam" id="PF01075">
    <property type="entry name" value="Glyco_transf_9"/>
    <property type="match status" value="1"/>
</dbReference>